<dbReference type="EMBL" id="JANPWB010000010">
    <property type="protein sequence ID" value="KAJ1137005.1"/>
    <property type="molecule type" value="Genomic_DNA"/>
</dbReference>
<accession>A0AAV7QCW4</accession>
<protein>
    <submittedName>
        <fullName evidence="2">Uncharacterized protein</fullName>
    </submittedName>
</protein>
<dbReference type="Proteomes" id="UP001066276">
    <property type="component" value="Chromosome 6"/>
</dbReference>
<keyword evidence="3" id="KW-1185">Reference proteome</keyword>
<organism evidence="2 3">
    <name type="scientific">Pleurodeles waltl</name>
    <name type="common">Iberian ribbed newt</name>
    <dbReference type="NCBI Taxonomy" id="8319"/>
    <lineage>
        <taxon>Eukaryota</taxon>
        <taxon>Metazoa</taxon>
        <taxon>Chordata</taxon>
        <taxon>Craniata</taxon>
        <taxon>Vertebrata</taxon>
        <taxon>Euteleostomi</taxon>
        <taxon>Amphibia</taxon>
        <taxon>Batrachia</taxon>
        <taxon>Caudata</taxon>
        <taxon>Salamandroidea</taxon>
        <taxon>Salamandridae</taxon>
        <taxon>Pleurodelinae</taxon>
        <taxon>Pleurodeles</taxon>
    </lineage>
</organism>
<evidence type="ECO:0000256" key="1">
    <source>
        <dbReference type="SAM" id="MobiDB-lite"/>
    </source>
</evidence>
<name>A0AAV7QCW4_PLEWA</name>
<dbReference type="AlphaFoldDB" id="A0AAV7QCW4"/>
<evidence type="ECO:0000313" key="3">
    <source>
        <dbReference type="Proteomes" id="UP001066276"/>
    </source>
</evidence>
<feature type="compositionally biased region" description="Polar residues" evidence="1">
    <location>
        <begin position="15"/>
        <end position="28"/>
    </location>
</feature>
<feature type="region of interest" description="Disordered" evidence="1">
    <location>
        <begin position="1"/>
        <end position="28"/>
    </location>
</feature>
<reference evidence="2" key="1">
    <citation type="journal article" date="2022" name="bioRxiv">
        <title>Sequencing and chromosome-scale assembly of the giantPleurodeles waltlgenome.</title>
        <authorList>
            <person name="Brown T."/>
            <person name="Elewa A."/>
            <person name="Iarovenko S."/>
            <person name="Subramanian E."/>
            <person name="Araus A.J."/>
            <person name="Petzold A."/>
            <person name="Susuki M."/>
            <person name="Suzuki K.-i.T."/>
            <person name="Hayashi T."/>
            <person name="Toyoda A."/>
            <person name="Oliveira C."/>
            <person name="Osipova E."/>
            <person name="Leigh N.D."/>
            <person name="Simon A."/>
            <person name="Yun M.H."/>
        </authorList>
    </citation>
    <scope>NUCLEOTIDE SEQUENCE</scope>
    <source>
        <strain evidence="2">20211129_DDA</strain>
        <tissue evidence="2">Liver</tissue>
    </source>
</reference>
<gene>
    <name evidence="2" type="ORF">NDU88_003418</name>
</gene>
<proteinExistence type="predicted"/>
<sequence length="76" mass="8008">MQRQPRPTLLPLSVSKPSDSAGPTLTSSANFFSRSRSISGKKAGGTIHGERLLLSRSTLCTLPASKVGEARRPSAT</sequence>
<evidence type="ECO:0000313" key="2">
    <source>
        <dbReference type="EMBL" id="KAJ1137005.1"/>
    </source>
</evidence>
<comment type="caution">
    <text evidence="2">The sequence shown here is derived from an EMBL/GenBank/DDBJ whole genome shotgun (WGS) entry which is preliminary data.</text>
</comment>